<accession>A0AAD2H397</accession>
<organism evidence="2 3">
    <name type="scientific">Mycena citricolor</name>
    <dbReference type="NCBI Taxonomy" id="2018698"/>
    <lineage>
        <taxon>Eukaryota</taxon>
        <taxon>Fungi</taxon>
        <taxon>Dikarya</taxon>
        <taxon>Basidiomycota</taxon>
        <taxon>Agaricomycotina</taxon>
        <taxon>Agaricomycetes</taxon>
        <taxon>Agaricomycetidae</taxon>
        <taxon>Agaricales</taxon>
        <taxon>Marasmiineae</taxon>
        <taxon>Mycenaceae</taxon>
        <taxon>Mycena</taxon>
    </lineage>
</organism>
<feature type="signal peptide" evidence="1">
    <location>
        <begin position="1"/>
        <end position="19"/>
    </location>
</feature>
<evidence type="ECO:0000313" key="2">
    <source>
        <dbReference type="EMBL" id="CAK5266852.1"/>
    </source>
</evidence>
<reference evidence="2" key="1">
    <citation type="submission" date="2023-11" db="EMBL/GenBank/DDBJ databases">
        <authorList>
            <person name="De Vega J J."/>
            <person name="De Vega J J."/>
        </authorList>
    </citation>
    <scope>NUCLEOTIDE SEQUENCE</scope>
</reference>
<sequence length="369" mass="40515">MFSKLFTVALGALSFITDSAVPSWRNNPQQPQGLTELRASLVAPIYQPKPGTYRIQPSNYGYAEIHTYNVGQPLFVSLGREYPGLYSSFELVLLDGSSHVFGLKNIGQNSNVVVDGDNTFVTTTDGDFPQGFTMERTETEGYFLVRMNLAAQRKDELNNRKVRTTDGSNRVWTLNPDEGPIAPRIMLAPATDAELSDSQRFQFVPASSDDVSRVVGHSAKFPCQSKSISSASPIAPGRYRIIDSYVLSWLRSYVEGEDMYTGIDIDFPADFGVWDVAGDDESGYTVTNVGQNLPLSLTPSKTLSPNSGATPAKFNFTARAGDSRRIVVALTTGEGVWQVDLSQSPLRAPIKIQPQDNNVIVQEFNFLSD</sequence>
<proteinExistence type="predicted"/>
<feature type="chain" id="PRO_5041953466" evidence="1">
    <location>
        <begin position="20"/>
        <end position="369"/>
    </location>
</feature>
<protein>
    <submittedName>
        <fullName evidence="2">Uncharacterized protein</fullName>
    </submittedName>
</protein>
<gene>
    <name evidence="2" type="ORF">MYCIT1_LOCUS8828</name>
</gene>
<keyword evidence="1" id="KW-0732">Signal</keyword>
<name>A0AAD2H397_9AGAR</name>
<dbReference type="EMBL" id="CAVNYO010000110">
    <property type="protein sequence ID" value="CAK5266852.1"/>
    <property type="molecule type" value="Genomic_DNA"/>
</dbReference>
<keyword evidence="3" id="KW-1185">Reference proteome</keyword>
<dbReference type="Proteomes" id="UP001295794">
    <property type="component" value="Unassembled WGS sequence"/>
</dbReference>
<evidence type="ECO:0000313" key="3">
    <source>
        <dbReference type="Proteomes" id="UP001295794"/>
    </source>
</evidence>
<evidence type="ECO:0000256" key="1">
    <source>
        <dbReference type="SAM" id="SignalP"/>
    </source>
</evidence>
<dbReference type="AlphaFoldDB" id="A0AAD2H397"/>
<comment type="caution">
    <text evidence="2">The sequence shown here is derived from an EMBL/GenBank/DDBJ whole genome shotgun (WGS) entry which is preliminary data.</text>
</comment>